<evidence type="ECO:0000313" key="1">
    <source>
        <dbReference type="EMBL" id="MBB1262535.1"/>
    </source>
</evidence>
<dbReference type="AlphaFoldDB" id="A0A7W3X247"/>
<dbReference type="Proteomes" id="UP000517765">
    <property type="component" value="Unassembled WGS sequence"/>
</dbReference>
<dbReference type="RefSeq" id="WP_181356673.1">
    <property type="nucleotide sequence ID" value="NZ_JABJXA010000442.1"/>
</dbReference>
<gene>
    <name evidence="1" type="ORF">H3147_27645</name>
</gene>
<comment type="caution">
    <text evidence="1">The sequence shown here is derived from an EMBL/GenBank/DDBJ whole genome shotgun (WGS) entry which is preliminary data.</text>
</comment>
<evidence type="ECO:0000313" key="2">
    <source>
        <dbReference type="Proteomes" id="UP000517765"/>
    </source>
</evidence>
<organism evidence="1 2">
    <name type="scientific">Streptomyces alkaliterrae</name>
    <dbReference type="NCBI Taxonomy" id="2213162"/>
    <lineage>
        <taxon>Bacteria</taxon>
        <taxon>Bacillati</taxon>
        <taxon>Actinomycetota</taxon>
        <taxon>Actinomycetes</taxon>
        <taxon>Kitasatosporales</taxon>
        <taxon>Streptomycetaceae</taxon>
        <taxon>Streptomyces</taxon>
    </lineage>
</organism>
<name>A0A7W3X247_9ACTN</name>
<proteinExistence type="predicted"/>
<protein>
    <submittedName>
        <fullName evidence="1">Uncharacterized protein</fullName>
    </submittedName>
</protein>
<feature type="non-terminal residue" evidence="1">
    <location>
        <position position="138"/>
    </location>
</feature>
<accession>A0A7W3X247</accession>
<sequence>MHDLPRPLRPTTAATTATRGRLRVERRGLALRFALLIGDPRLSAAQHAECVLDTVRVDFPETRVTAHLTRLTAGPGGELLVEFAAAYLTAGTWRPRLGWQRVLTGRVGALHQREALVRETLAARGCAPGRTVILPAHT</sequence>
<dbReference type="EMBL" id="JABJXA010000442">
    <property type="protein sequence ID" value="MBB1262535.1"/>
    <property type="molecule type" value="Genomic_DNA"/>
</dbReference>
<reference evidence="2" key="1">
    <citation type="submission" date="2020-05" db="EMBL/GenBank/DDBJ databases">
        <title>Classification of alakaliphilic streptomycetes isolated from an alkaline soil next to Lonar Crater, India and a proposal for the recognition of Streptomyces alkaliterrae sp. nov.</title>
        <authorList>
            <person name="Golinska P."/>
        </authorList>
    </citation>
    <scope>NUCLEOTIDE SEQUENCE [LARGE SCALE GENOMIC DNA]</scope>
    <source>
        <strain evidence="2">OF8</strain>
    </source>
</reference>